<organism evidence="1 2">
    <name type="scientific">Aphanomyces astaci</name>
    <name type="common">Crayfish plague agent</name>
    <dbReference type="NCBI Taxonomy" id="112090"/>
    <lineage>
        <taxon>Eukaryota</taxon>
        <taxon>Sar</taxon>
        <taxon>Stramenopiles</taxon>
        <taxon>Oomycota</taxon>
        <taxon>Saprolegniomycetes</taxon>
        <taxon>Saprolegniales</taxon>
        <taxon>Verrucalvaceae</taxon>
        <taxon>Aphanomyces</taxon>
    </lineage>
</organism>
<dbReference type="VEuPathDB" id="FungiDB:H257_03839"/>
<dbReference type="AlphaFoldDB" id="A0A397AI42"/>
<evidence type="ECO:0000313" key="2">
    <source>
        <dbReference type="Proteomes" id="UP000265427"/>
    </source>
</evidence>
<accession>A0A397AI42</accession>
<comment type="caution">
    <text evidence="1">The sequence shown here is derived from an EMBL/GenBank/DDBJ whole genome shotgun (WGS) entry which is preliminary data.</text>
</comment>
<dbReference type="EMBL" id="QUSZ01006560">
    <property type="protein sequence ID" value="RHY05317.1"/>
    <property type="molecule type" value="Genomic_DNA"/>
</dbReference>
<evidence type="ECO:0000313" key="1">
    <source>
        <dbReference type="EMBL" id="RHY05317.1"/>
    </source>
</evidence>
<name>A0A397AI42_APHAT</name>
<gene>
    <name evidence="1" type="ORF">DYB36_006593</name>
</gene>
<dbReference type="Proteomes" id="UP000265427">
    <property type="component" value="Unassembled WGS sequence"/>
</dbReference>
<reference evidence="1 2" key="1">
    <citation type="submission" date="2018-08" db="EMBL/GenBank/DDBJ databases">
        <title>Aphanomyces genome sequencing and annotation.</title>
        <authorList>
            <person name="Minardi D."/>
            <person name="Oidtmann B."/>
            <person name="Van Der Giezen M."/>
            <person name="Studholme D.J."/>
        </authorList>
    </citation>
    <scope>NUCLEOTIDE SEQUENCE [LARGE SCALE GENOMIC DNA]</scope>
    <source>
        <strain evidence="1 2">Kv</strain>
    </source>
</reference>
<protein>
    <submittedName>
        <fullName evidence="1">Uncharacterized protein</fullName>
    </submittedName>
</protein>
<proteinExistence type="predicted"/>
<sequence length="756" mass="82226">MRGRIFSRCRKITMASEPAWACVASSAFPLIYSYSKDLTLGGTRSRSMEKDHVKLIQALEQQLKLKGRSVANKAETLFFYSHFPFLTPIELELVLLRLSEQFCAPTSSTSFRVAILALFERLQGHFPNKSISDVSKVRRKDALLRVSCNLVTFQITTPIAQVVAQHDLVETRVLALRVLSILAPFCCDDATAHTAYASLPEDLTVPRQLFARQAAPRASAIFARMLFHQARHQSLSIDGDHRPTTSSAAASVAVTCLVQVLVEAPVKTQPTIIKVVEGLATSCPRVATALLSRLCQALLESKCLSSASAMWVLVSHLASIGSVPDTIQAAIVAAVASKWTANESTTALAMVVTLLRSGGGYSSADSRRQGILVAMTTHDDSYALYQTARECILHGAFDIATDILSRVKAHCASERSVRTTPLRHSILKKSILRRTGHWMAALHAWTSAEGLLVSQPSIVPSVGLVQIAGTSSSVEASSSAQRRRLGDVARDFTLHATTVLSLGRASWSHEDLLLLAAHGHLCHVLHDAVHRFFAMPPLNSSETPVHQPHSIRQWPGSVAGTCHRLTTPSPLWHFCNALDSEVPHVPVPASLRDAAALVVDLARAAIAVPCAIPRQFFRTTSVDVPCDVQIASASLKMMSRSVLGLAAHTPTCHGHLHVSMDLAHARHGSPLRDHMSTSWRLVFEGALDNGFAFTTYAEYAHDGKKRWQGALPLQVDAGGFGAQGTSCALIGHLWLVNSHERWLVAERVLERTVVVY</sequence>